<comment type="caution">
    <text evidence="2">The sequence shown here is derived from an EMBL/GenBank/DDBJ whole genome shotgun (WGS) entry which is preliminary data.</text>
</comment>
<evidence type="ECO:0000256" key="1">
    <source>
        <dbReference type="SAM" id="Coils"/>
    </source>
</evidence>
<dbReference type="SUPFAM" id="SSF52540">
    <property type="entry name" value="P-loop containing nucleoside triphosphate hydrolases"/>
    <property type="match status" value="1"/>
</dbReference>
<dbReference type="GO" id="GO:0005524">
    <property type="term" value="F:ATP binding"/>
    <property type="evidence" value="ECO:0007669"/>
    <property type="project" value="UniProtKB-KW"/>
</dbReference>
<organism evidence="2 3">
    <name type="scientific">Thalassobacterium maritimum</name>
    <dbReference type="NCBI Taxonomy" id="3041265"/>
    <lineage>
        <taxon>Bacteria</taxon>
        <taxon>Pseudomonadati</taxon>
        <taxon>Verrucomicrobiota</taxon>
        <taxon>Opitutia</taxon>
        <taxon>Puniceicoccales</taxon>
        <taxon>Coraliomargaritaceae</taxon>
        <taxon>Thalassobacterium</taxon>
    </lineage>
</organism>
<accession>A0ABU1AWA0</accession>
<sequence>MFNETELFKLERAAFRLCRLEIFNWGPFSGMHTAEIDADGTAIIGMTGSGKTTLVDAFMTLVNERPKYNLASTGGHESDRDLLSYIRGVVGSGNDSGDGAHIARKGKTTTGLCATYTDGENEVRIGGLFWINANSFQLSDLKRAWIFSREPQQSLEHWLSLLDQGGVRRLKQVIHDGQEEARVFDTSNGGKRDYLARVRSFFEVSDNAFALLNRAAGLKQLNSIDDIFRELVLDDHSKFDRAAEVAGDFDRLTEIHEELLTAQRQQRSLTPVARKHDAYLKCEEDLQLQQSIKRLLPVWVAENGVRLWKQQVAQNQQTLSEKKQALATLENELSALTSRRDNYHEQYLQAGGRSIEDLQALIAQKQKELDRLRGSRAQYEQLCQNLTVPAVAQSTEFVDQHAQLEQLDAQVKADEADAETIANKAGAEAANRKQTLDDIEQAYREAKSRPDSNLPSEFPRFRAALADAIELDPEQLPYVAELIEVQPEHAEWRGAIERAIGGNRLRMLVPSSHIKAALRWVNQQNKHRIHIRLLEADTMSQANAKFMEDGFTRKLNFKPHPLREALKKFLAEHDLHCVDAPELLAETPHAMTREGLQSGKRGYFEKKDGQRLEDNWFTGFDNKDRLKMLEAQRVASNEAHATAKQAFETANAAKKVISGKLVIIEQLRNLKFEEIDVATAQDSLSQLSERLQALLDPESDTAKVFALYQEADQSCKALEPRVRQAIGEEALAKGQLEEAMAKLDGFRARVGTGMTIKESELVRTHLPFPAEITAKDIGGFERRQQQVLDTKITKRQAEFSKLQTDLVRAMEHAQTEDTGALAEVGTEIVDIPAYLKRLDLLTTEALPKQLGKFLEYLNQSSDQGVTQLLTSISEAVSQIRERIEDLNRSLQSVDFKNGRYLRLVVQDVTHESLRTLERARKQLRAVALQTTEANNDNGERHYKALQHVVQLIREAADKKHTVGARALLDPRYRVEFHAVEIERATETTKDQFKGSQGGSGGEKEIIASYILTASLCYALSPEGGDFPLHSTIVLDEAFSKSSRTVANRIIQALREFKLHPIFVTPNKEMRLLRTHTKSVIYVHRKGFRATLTSISWEVLENSIAAKLAQTETTTPLTDEDA</sequence>
<feature type="coiled-coil region" evidence="1">
    <location>
        <begin position="312"/>
        <end position="449"/>
    </location>
</feature>
<keyword evidence="2" id="KW-0067">ATP-binding</keyword>
<dbReference type="Pfam" id="PF13555">
    <property type="entry name" value="AAA_29"/>
    <property type="match status" value="1"/>
</dbReference>
<dbReference type="Pfam" id="PF13558">
    <property type="entry name" value="SbcC_Walker_B"/>
    <property type="match status" value="1"/>
</dbReference>
<proteinExistence type="predicted"/>
<dbReference type="EMBL" id="JARXHW010000031">
    <property type="protein sequence ID" value="MDQ8208429.1"/>
    <property type="molecule type" value="Genomic_DNA"/>
</dbReference>
<dbReference type="Proteomes" id="UP001225316">
    <property type="component" value="Unassembled WGS sequence"/>
</dbReference>
<protein>
    <submittedName>
        <fullName evidence="2">ATP-binding protein</fullName>
    </submittedName>
</protein>
<dbReference type="InterPro" id="IPR027417">
    <property type="entry name" value="P-loop_NTPase"/>
</dbReference>
<keyword evidence="1" id="KW-0175">Coiled coil</keyword>
<name>A0ABU1AWA0_9BACT</name>
<dbReference type="Gene3D" id="3.40.50.300">
    <property type="entry name" value="P-loop containing nucleotide triphosphate hydrolases"/>
    <property type="match status" value="2"/>
</dbReference>
<gene>
    <name evidence="2" type="ORF">QEH52_12975</name>
</gene>
<keyword evidence="2" id="KW-0547">Nucleotide-binding</keyword>
<reference evidence="2 3" key="1">
    <citation type="submission" date="2023-04" db="EMBL/GenBank/DDBJ databases">
        <title>A novel bacteria isolated from coastal sediment.</title>
        <authorList>
            <person name="Liu X.-J."/>
            <person name="Du Z.-J."/>
        </authorList>
    </citation>
    <scope>NUCLEOTIDE SEQUENCE [LARGE SCALE GENOMIC DNA]</scope>
    <source>
        <strain evidence="2 3">SDUM461003</strain>
    </source>
</reference>
<dbReference type="RefSeq" id="WP_308951015.1">
    <property type="nucleotide sequence ID" value="NZ_JARXHW010000031.1"/>
</dbReference>
<keyword evidence="3" id="KW-1185">Reference proteome</keyword>
<evidence type="ECO:0000313" key="2">
    <source>
        <dbReference type="EMBL" id="MDQ8208429.1"/>
    </source>
</evidence>
<evidence type="ECO:0000313" key="3">
    <source>
        <dbReference type="Proteomes" id="UP001225316"/>
    </source>
</evidence>